<keyword evidence="1" id="KW-0812">Transmembrane</keyword>
<proteinExistence type="predicted"/>
<sequence length="190" mass="22313">MFVRDKFVWQWLGIALSSGMIFGLLSHRWDVFALMFTAVILFWYSVETSNLVNKTEKTRQEMVIANQISVQPILTLEYLQNGSTWHFRLKNIGKGSAMNIEIKSDRQEYIFELSGLNILKYDDEEYIELRKNSNPLSSEDWLLLSSEPIIATIIFYRTKKSNNKLVQLWTKVEIKNPSKTKIIETKWLPK</sequence>
<feature type="transmembrane region" description="Helical" evidence="1">
    <location>
        <begin position="31"/>
        <end position="52"/>
    </location>
</feature>
<name>A0A1G2HYK2_9BACT</name>
<organism evidence="2 3">
    <name type="scientific">Candidatus Staskawiczbacteria bacterium RIFCSPHIGHO2_02_FULL_34_9</name>
    <dbReference type="NCBI Taxonomy" id="1802206"/>
    <lineage>
        <taxon>Bacteria</taxon>
        <taxon>Candidatus Staskawicziibacteriota</taxon>
    </lineage>
</organism>
<comment type="caution">
    <text evidence="2">The sequence shown here is derived from an EMBL/GenBank/DDBJ whole genome shotgun (WGS) entry which is preliminary data.</text>
</comment>
<feature type="transmembrane region" description="Helical" evidence="1">
    <location>
        <begin position="7"/>
        <end position="25"/>
    </location>
</feature>
<dbReference type="AlphaFoldDB" id="A0A1G2HYK2"/>
<evidence type="ECO:0000313" key="3">
    <source>
        <dbReference type="Proteomes" id="UP000176421"/>
    </source>
</evidence>
<dbReference type="Proteomes" id="UP000176421">
    <property type="component" value="Unassembled WGS sequence"/>
</dbReference>
<keyword evidence="1" id="KW-1133">Transmembrane helix</keyword>
<evidence type="ECO:0000313" key="2">
    <source>
        <dbReference type="EMBL" id="OGZ67624.1"/>
    </source>
</evidence>
<dbReference type="STRING" id="1802206.A3D35_02555"/>
<protein>
    <submittedName>
        <fullName evidence="2">Uncharacterized protein</fullName>
    </submittedName>
</protein>
<keyword evidence="1" id="KW-0472">Membrane</keyword>
<accession>A0A1G2HYK2</accession>
<evidence type="ECO:0000256" key="1">
    <source>
        <dbReference type="SAM" id="Phobius"/>
    </source>
</evidence>
<gene>
    <name evidence="2" type="ORF">A3D35_02555</name>
</gene>
<reference evidence="2 3" key="1">
    <citation type="journal article" date="2016" name="Nat. Commun.">
        <title>Thousands of microbial genomes shed light on interconnected biogeochemical processes in an aquifer system.</title>
        <authorList>
            <person name="Anantharaman K."/>
            <person name="Brown C.T."/>
            <person name="Hug L.A."/>
            <person name="Sharon I."/>
            <person name="Castelle C.J."/>
            <person name="Probst A.J."/>
            <person name="Thomas B.C."/>
            <person name="Singh A."/>
            <person name="Wilkins M.J."/>
            <person name="Karaoz U."/>
            <person name="Brodie E.L."/>
            <person name="Williams K.H."/>
            <person name="Hubbard S.S."/>
            <person name="Banfield J.F."/>
        </authorList>
    </citation>
    <scope>NUCLEOTIDE SEQUENCE [LARGE SCALE GENOMIC DNA]</scope>
</reference>
<dbReference type="EMBL" id="MHOS01000034">
    <property type="protein sequence ID" value="OGZ67624.1"/>
    <property type="molecule type" value="Genomic_DNA"/>
</dbReference>